<evidence type="ECO:0000313" key="5">
    <source>
        <dbReference type="EMBL" id="KAL3784836.1"/>
    </source>
</evidence>
<evidence type="ECO:0000256" key="2">
    <source>
        <dbReference type="ARBA" id="ARBA00023157"/>
    </source>
</evidence>
<dbReference type="InterPro" id="IPR013892">
    <property type="entry name" value="Cyt_c_biogenesis_Cmc1-like"/>
</dbReference>
<keyword evidence="4" id="KW-0812">Transmembrane</keyword>
<dbReference type="EMBL" id="JALLAZ020000914">
    <property type="protein sequence ID" value="KAL3784836.1"/>
    <property type="molecule type" value="Genomic_DNA"/>
</dbReference>
<accession>A0ABD3PC13</accession>
<proteinExistence type="inferred from homology"/>
<comment type="caution">
    <text evidence="5">The sequence shown here is derived from an EMBL/GenBank/DDBJ whole genome shotgun (WGS) entry which is preliminary data.</text>
</comment>
<keyword evidence="3" id="KW-0496">Mitochondrion</keyword>
<organism evidence="5 6">
    <name type="scientific">Stephanodiscus triporus</name>
    <dbReference type="NCBI Taxonomy" id="2934178"/>
    <lineage>
        <taxon>Eukaryota</taxon>
        <taxon>Sar</taxon>
        <taxon>Stramenopiles</taxon>
        <taxon>Ochrophyta</taxon>
        <taxon>Bacillariophyta</taxon>
        <taxon>Coscinodiscophyceae</taxon>
        <taxon>Thalassiosirophycidae</taxon>
        <taxon>Stephanodiscales</taxon>
        <taxon>Stephanodiscaceae</taxon>
        <taxon>Stephanodiscus</taxon>
    </lineage>
</organism>
<dbReference type="GO" id="GO:0005739">
    <property type="term" value="C:mitochondrion"/>
    <property type="evidence" value="ECO:0007669"/>
    <property type="project" value="UniProtKB-SubCell"/>
</dbReference>
<comment type="subcellular location">
    <subcellularLocation>
        <location evidence="3">Mitochondrion</location>
    </subcellularLocation>
</comment>
<dbReference type="AlphaFoldDB" id="A0ABD3PC13"/>
<dbReference type="Pfam" id="PF08583">
    <property type="entry name" value="Cmc1"/>
    <property type="match status" value="1"/>
</dbReference>
<reference evidence="5 6" key="1">
    <citation type="submission" date="2024-10" db="EMBL/GenBank/DDBJ databases">
        <title>Updated reference genomes for cyclostephanoid diatoms.</title>
        <authorList>
            <person name="Roberts W.R."/>
            <person name="Alverson A.J."/>
        </authorList>
    </citation>
    <scope>NUCLEOTIDE SEQUENCE [LARGE SCALE GENOMIC DNA]</scope>
    <source>
        <strain evidence="5 6">AJA276-08</strain>
    </source>
</reference>
<feature type="transmembrane region" description="Helical" evidence="4">
    <location>
        <begin position="21"/>
        <end position="39"/>
    </location>
</feature>
<name>A0ABD3PC13_9STRA</name>
<evidence type="ECO:0000313" key="6">
    <source>
        <dbReference type="Proteomes" id="UP001530315"/>
    </source>
</evidence>
<evidence type="ECO:0000256" key="4">
    <source>
        <dbReference type="SAM" id="Phobius"/>
    </source>
</evidence>
<dbReference type="Proteomes" id="UP001530315">
    <property type="component" value="Unassembled WGS sequence"/>
</dbReference>
<sequence>MPPRFPHGLVRPPSKMDKSELAVFTILGASVAFGLFRMGSDVFFRVRGGGEKEEESDPDSRDRALDAIGKCDLHLRNFGKCAQDNGLLVLVKCRDMNAKIKDCMKSERDASPGKIRGSR</sequence>
<evidence type="ECO:0000256" key="3">
    <source>
        <dbReference type="RuleBase" id="RU364104"/>
    </source>
</evidence>
<keyword evidence="2" id="KW-1015">Disulfide bond</keyword>
<keyword evidence="4" id="KW-1133">Transmembrane helix</keyword>
<protein>
    <recommendedName>
        <fullName evidence="3">COX assembly mitochondrial protein</fullName>
    </recommendedName>
</protein>
<keyword evidence="6" id="KW-1185">Reference proteome</keyword>
<keyword evidence="4" id="KW-0472">Membrane</keyword>
<comment type="similarity">
    <text evidence="1 3">Belongs to the CMC family.</text>
</comment>
<gene>
    <name evidence="5" type="ORF">ACHAW5_009055</name>
</gene>
<evidence type="ECO:0000256" key="1">
    <source>
        <dbReference type="ARBA" id="ARBA00007347"/>
    </source>
</evidence>